<proteinExistence type="predicted"/>
<dbReference type="Gene3D" id="3.10.50.10">
    <property type="match status" value="2"/>
</dbReference>
<dbReference type="InterPro" id="IPR011583">
    <property type="entry name" value="Chitinase_II/V-like_cat"/>
</dbReference>
<evidence type="ECO:0000256" key="2">
    <source>
        <dbReference type="ARBA" id="ARBA00023295"/>
    </source>
</evidence>
<evidence type="ECO:0000313" key="6">
    <source>
        <dbReference type="EMBL" id="KAJ8319360.1"/>
    </source>
</evidence>
<dbReference type="Gene3D" id="3.20.20.80">
    <property type="entry name" value="Glycosidases"/>
    <property type="match status" value="4"/>
</dbReference>
<feature type="domain" description="GH18" evidence="5">
    <location>
        <begin position="443"/>
        <end position="814"/>
    </location>
</feature>
<evidence type="ECO:0000313" key="7">
    <source>
        <dbReference type="Proteomes" id="UP001217089"/>
    </source>
</evidence>
<organism evidence="6 7">
    <name type="scientific">Tegillarca granosa</name>
    <name type="common">Malaysian cockle</name>
    <name type="synonym">Anadara granosa</name>
    <dbReference type="NCBI Taxonomy" id="220873"/>
    <lineage>
        <taxon>Eukaryota</taxon>
        <taxon>Metazoa</taxon>
        <taxon>Spiralia</taxon>
        <taxon>Lophotrochozoa</taxon>
        <taxon>Mollusca</taxon>
        <taxon>Bivalvia</taxon>
        <taxon>Autobranchia</taxon>
        <taxon>Pteriomorphia</taxon>
        <taxon>Arcoida</taxon>
        <taxon>Arcoidea</taxon>
        <taxon>Arcidae</taxon>
        <taxon>Tegillarca</taxon>
    </lineage>
</organism>
<feature type="compositionally biased region" description="Polar residues" evidence="4">
    <location>
        <begin position="418"/>
        <end position="428"/>
    </location>
</feature>
<dbReference type="InterPro" id="IPR001579">
    <property type="entry name" value="Glyco_hydro_18_chit_AS"/>
</dbReference>
<keyword evidence="2 3" id="KW-0326">Glycosidase</keyword>
<protein>
    <recommendedName>
        <fullName evidence="5">GH18 domain-containing protein</fullName>
    </recommendedName>
</protein>
<dbReference type="InterPro" id="IPR001223">
    <property type="entry name" value="Glyco_hydro18_cat"/>
</dbReference>
<dbReference type="Proteomes" id="UP001217089">
    <property type="component" value="Unassembled WGS sequence"/>
</dbReference>
<feature type="region of interest" description="Disordered" evidence="4">
    <location>
        <begin position="410"/>
        <end position="433"/>
    </location>
</feature>
<dbReference type="PROSITE" id="PS01095">
    <property type="entry name" value="GH18_1"/>
    <property type="match status" value="3"/>
</dbReference>
<feature type="domain" description="GH18" evidence="5">
    <location>
        <begin position="858"/>
        <end position="972"/>
    </location>
</feature>
<comment type="caution">
    <text evidence="6">The sequence shown here is derived from an EMBL/GenBank/DDBJ whole genome shotgun (WGS) entry which is preliminary data.</text>
</comment>
<dbReference type="EMBL" id="JARBDR010000214">
    <property type="protein sequence ID" value="KAJ8319360.1"/>
    <property type="molecule type" value="Genomic_DNA"/>
</dbReference>
<accession>A0ABQ9FSV1</accession>
<dbReference type="InterPro" id="IPR029070">
    <property type="entry name" value="Chitinase_insertion_sf"/>
</dbReference>
<dbReference type="Pfam" id="PF00704">
    <property type="entry name" value="Glyco_hydro_18"/>
    <property type="match status" value="3"/>
</dbReference>
<feature type="domain" description="GH18" evidence="5">
    <location>
        <begin position="22"/>
        <end position="401"/>
    </location>
</feature>
<feature type="compositionally biased region" description="Polar residues" evidence="4">
    <location>
        <begin position="831"/>
        <end position="851"/>
    </location>
</feature>
<evidence type="ECO:0000256" key="4">
    <source>
        <dbReference type="SAM" id="MobiDB-lite"/>
    </source>
</evidence>
<dbReference type="PANTHER" id="PTHR11177">
    <property type="entry name" value="CHITINASE"/>
    <property type="match status" value="1"/>
</dbReference>
<gene>
    <name evidence="6" type="ORF">KUTeg_004451</name>
</gene>
<dbReference type="CDD" id="cd02872">
    <property type="entry name" value="GH18_chitolectin_chitotriosidase"/>
    <property type="match status" value="2"/>
</dbReference>
<feature type="region of interest" description="Disordered" evidence="4">
    <location>
        <begin position="822"/>
        <end position="851"/>
    </location>
</feature>
<keyword evidence="7" id="KW-1185">Reference proteome</keyword>
<name>A0ABQ9FSV1_TEGGR</name>
<dbReference type="PROSITE" id="PS51910">
    <property type="entry name" value="GH18_2"/>
    <property type="match status" value="3"/>
</dbReference>
<evidence type="ECO:0000259" key="5">
    <source>
        <dbReference type="PROSITE" id="PS51910"/>
    </source>
</evidence>
<sequence length="972" mass="108980">MHFIHICTKGNNCISEFAASEFKRVCYYTNWAQYRSGVGKYLPENIDPNLCTHIIYSFAKLQNDVLKAYEWNDESTSWSKGMYERTIAIKQQNPKLKVLIAVGGWNHENQVPLFSNMVTSDSTLNNFVSDSIQFLRDRGFDGLDLDWEYPSVRPENKARDSDKARFTILCKRLREAFEAEAKATGKPRLLLTAAVAAGESTVNAAYEVAEIAKYLDFINLMAYDLNGPWVKFTGHNSPLFPRDNEKGDQRKLNQDWAVSNWLEKGTPKEKLILGLATYGRSFTLSSSSDNAIGAPAKGAGSAGSFTREKGFLAYYEVCEKLNQGWTSVWNDQQQVPYAYYGDQWVGYDNVKSIEIKSRYIVERGLGGGMVWALDLDDFNGKTCNTGDYPLINAMKNVLIAAEADDNKPQPALPLPITSAPQQPNINDDSTNRKTDTDLAASEFKRVCYYTNWAQYRSGVGKYLPENIDPNLCTHIIYSFAKLENNVLKAYEWNDESTSWSKGMYERAIAIKQQNPKLKVLIAVGGWNHENQVPLFSNMVTLDSTLNNFVSDSIQFLRDRGFDGLDLDWEYPSVRPESKARESDKARLTILCKRLREAFEAEAKATGKPRLLLTAAVAAGEIAEIAKYLDFINLMAYDLNGPWVKFTGHNSPLFPRDNEKGDQRKLNQDWAVNNWLEKGAPKEKLILGLATYGRSFTLSSSSDNAIGAPAKGAGSAGSFTREKGFLAYYEVCEKLNQGWTSVWNDQQQVPYAYNGDQWVGYDNVKSIEIKSRYIVERGLGGGMIWALDLDDFNGKTCNTGDYPLINAMKNVLIAAEADGNEPQPALPLPVTSAPQQPNINDDSTNGNTDTVSGEATSDLKLVCYYTFWAKYRKGASFVQGNIDPELCTHIMYAFGQIKGTSIVPYNEDPDLEDAFGFDGLDLDWEYPAFKPSWKRNDNQRFSVLCEILRNAFNEEARASKRDLLLLTAAVGTS</sequence>
<evidence type="ECO:0000256" key="3">
    <source>
        <dbReference type="RuleBase" id="RU000489"/>
    </source>
</evidence>
<evidence type="ECO:0000256" key="1">
    <source>
        <dbReference type="ARBA" id="ARBA00022801"/>
    </source>
</evidence>
<dbReference type="SUPFAM" id="SSF51445">
    <property type="entry name" value="(Trans)glycosidases"/>
    <property type="match status" value="3"/>
</dbReference>
<dbReference type="SMART" id="SM00636">
    <property type="entry name" value="Glyco_18"/>
    <property type="match status" value="2"/>
</dbReference>
<dbReference type="InterPro" id="IPR050314">
    <property type="entry name" value="Glycosyl_Hydrlase_18"/>
</dbReference>
<reference evidence="6 7" key="1">
    <citation type="submission" date="2022-12" db="EMBL/GenBank/DDBJ databases">
        <title>Chromosome-level genome of Tegillarca granosa.</title>
        <authorList>
            <person name="Kim J."/>
        </authorList>
    </citation>
    <scope>NUCLEOTIDE SEQUENCE [LARGE SCALE GENOMIC DNA]</scope>
    <source>
        <strain evidence="6">Teg-2019</strain>
        <tissue evidence="6">Adductor muscle</tissue>
    </source>
</reference>
<dbReference type="SUPFAM" id="SSF54556">
    <property type="entry name" value="Chitinase insertion domain"/>
    <property type="match status" value="2"/>
</dbReference>
<dbReference type="PANTHER" id="PTHR11177:SF317">
    <property type="entry name" value="CHITINASE 12-RELATED"/>
    <property type="match status" value="1"/>
</dbReference>
<keyword evidence="1 3" id="KW-0378">Hydrolase</keyword>
<dbReference type="InterPro" id="IPR017853">
    <property type="entry name" value="GH"/>
</dbReference>